<reference evidence="1" key="4">
    <citation type="submission" date="2019-03" db="UniProtKB">
        <authorList>
            <consortium name="EnsemblPlants"/>
        </authorList>
    </citation>
    <scope>IDENTIFICATION</scope>
</reference>
<evidence type="ECO:0000313" key="1">
    <source>
        <dbReference type="EnsemblPlants" id="AET7Gv20963200.2"/>
    </source>
</evidence>
<dbReference type="Gramene" id="AET7Gv20963200.2">
    <property type="protein sequence ID" value="AET7Gv20963200.2"/>
    <property type="gene ID" value="AET7Gv20963200"/>
</dbReference>
<reference evidence="2" key="1">
    <citation type="journal article" date="2014" name="Science">
        <title>Ancient hybridizations among the ancestral genomes of bread wheat.</title>
        <authorList>
            <consortium name="International Wheat Genome Sequencing Consortium,"/>
            <person name="Marcussen T."/>
            <person name="Sandve S.R."/>
            <person name="Heier L."/>
            <person name="Spannagl M."/>
            <person name="Pfeifer M."/>
            <person name="Jakobsen K.S."/>
            <person name="Wulff B.B."/>
            <person name="Steuernagel B."/>
            <person name="Mayer K.F."/>
            <person name="Olsen O.A."/>
        </authorList>
    </citation>
    <scope>NUCLEOTIDE SEQUENCE [LARGE SCALE GENOMIC DNA]</scope>
    <source>
        <strain evidence="2">cv. AL8/78</strain>
    </source>
</reference>
<reference evidence="1" key="5">
    <citation type="journal article" date="2021" name="G3 (Bethesda)">
        <title>Aegilops tauschii genome assembly Aet v5.0 features greater sequence contiguity and improved annotation.</title>
        <authorList>
            <person name="Wang L."/>
            <person name="Zhu T."/>
            <person name="Rodriguez J.C."/>
            <person name="Deal K.R."/>
            <person name="Dubcovsky J."/>
            <person name="McGuire P.E."/>
            <person name="Lux T."/>
            <person name="Spannagl M."/>
            <person name="Mayer K.F.X."/>
            <person name="Baldrich P."/>
            <person name="Meyers B.C."/>
            <person name="Huo N."/>
            <person name="Gu Y.Q."/>
            <person name="Zhou H."/>
            <person name="Devos K.M."/>
            <person name="Bennetzen J.L."/>
            <person name="Unver T."/>
            <person name="Budak H."/>
            <person name="Gulick P.J."/>
            <person name="Galiba G."/>
            <person name="Kalapos B."/>
            <person name="Nelson D.R."/>
            <person name="Li P."/>
            <person name="You F.M."/>
            <person name="Luo M.C."/>
            <person name="Dvorak J."/>
        </authorList>
    </citation>
    <scope>NUCLEOTIDE SEQUENCE [LARGE SCALE GENOMIC DNA]</scope>
    <source>
        <strain evidence="1">cv. AL8/78</strain>
    </source>
</reference>
<dbReference type="AlphaFoldDB" id="A0A453SJH2"/>
<accession>A0A453SJH2</accession>
<protein>
    <submittedName>
        <fullName evidence="1">Uncharacterized protein</fullName>
    </submittedName>
</protein>
<reference evidence="1" key="3">
    <citation type="journal article" date="2017" name="Nature">
        <title>Genome sequence of the progenitor of the wheat D genome Aegilops tauschii.</title>
        <authorList>
            <person name="Luo M.C."/>
            <person name="Gu Y.Q."/>
            <person name="Puiu D."/>
            <person name="Wang H."/>
            <person name="Twardziok S.O."/>
            <person name="Deal K.R."/>
            <person name="Huo N."/>
            <person name="Zhu T."/>
            <person name="Wang L."/>
            <person name="Wang Y."/>
            <person name="McGuire P.E."/>
            <person name="Liu S."/>
            <person name="Long H."/>
            <person name="Ramasamy R.K."/>
            <person name="Rodriguez J.C."/>
            <person name="Van S.L."/>
            <person name="Yuan L."/>
            <person name="Wang Z."/>
            <person name="Xia Z."/>
            <person name="Xiao L."/>
            <person name="Anderson O.D."/>
            <person name="Ouyang S."/>
            <person name="Liang Y."/>
            <person name="Zimin A.V."/>
            <person name="Pertea G."/>
            <person name="Qi P."/>
            <person name="Bennetzen J.L."/>
            <person name="Dai X."/>
            <person name="Dawson M.W."/>
            <person name="Muller H.G."/>
            <person name="Kugler K."/>
            <person name="Rivarola-Duarte L."/>
            <person name="Spannagl M."/>
            <person name="Mayer K.F.X."/>
            <person name="Lu F.H."/>
            <person name="Bevan M.W."/>
            <person name="Leroy P."/>
            <person name="Li P."/>
            <person name="You F.M."/>
            <person name="Sun Q."/>
            <person name="Liu Z."/>
            <person name="Lyons E."/>
            <person name="Wicker T."/>
            <person name="Salzberg S.L."/>
            <person name="Devos K.M."/>
            <person name="Dvorak J."/>
        </authorList>
    </citation>
    <scope>NUCLEOTIDE SEQUENCE [LARGE SCALE GENOMIC DNA]</scope>
    <source>
        <strain evidence="1">cv. AL8/78</strain>
    </source>
</reference>
<name>A0A453SJH2_AEGTS</name>
<sequence>MLTPEIIHLVKQSIFTLTFTRKNIEFQSISSDISCFTEHQNC</sequence>
<proteinExistence type="predicted"/>
<reference evidence="2" key="2">
    <citation type="journal article" date="2017" name="Nat. Plants">
        <title>The Aegilops tauschii genome reveals multiple impacts of transposons.</title>
        <authorList>
            <person name="Zhao G."/>
            <person name="Zou C."/>
            <person name="Li K."/>
            <person name="Wang K."/>
            <person name="Li T."/>
            <person name="Gao L."/>
            <person name="Zhang X."/>
            <person name="Wang H."/>
            <person name="Yang Z."/>
            <person name="Liu X."/>
            <person name="Jiang W."/>
            <person name="Mao L."/>
            <person name="Kong X."/>
            <person name="Jiao Y."/>
            <person name="Jia J."/>
        </authorList>
    </citation>
    <scope>NUCLEOTIDE SEQUENCE [LARGE SCALE GENOMIC DNA]</scope>
    <source>
        <strain evidence="2">cv. AL8/78</strain>
    </source>
</reference>
<organism evidence="1 2">
    <name type="scientific">Aegilops tauschii subsp. strangulata</name>
    <name type="common">Goatgrass</name>
    <dbReference type="NCBI Taxonomy" id="200361"/>
    <lineage>
        <taxon>Eukaryota</taxon>
        <taxon>Viridiplantae</taxon>
        <taxon>Streptophyta</taxon>
        <taxon>Embryophyta</taxon>
        <taxon>Tracheophyta</taxon>
        <taxon>Spermatophyta</taxon>
        <taxon>Magnoliopsida</taxon>
        <taxon>Liliopsida</taxon>
        <taxon>Poales</taxon>
        <taxon>Poaceae</taxon>
        <taxon>BOP clade</taxon>
        <taxon>Pooideae</taxon>
        <taxon>Triticodae</taxon>
        <taxon>Triticeae</taxon>
        <taxon>Triticinae</taxon>
        <taxon>Aegilops</taxon>
    </lineage>
</organism>
<dbReference type="EnsemblPlants" id="AET7Gv20963200.2">
    <property type="protein sequence ID" value="AET7Gv20963200.2"/>
    <property type="gene ID" value="AET7Gv20963200"/>
</dbReference>
<evidence type="ECO:0000313" key="2">
    <source>
        <dbReference type="Proteomes" id="UP000015105"/>
    </source>
</evidence>
<dbReference type="Proteomes" id="UP000015105">
    <property type="component" value="Chromosome 7D"/>
</dbReference>
<keyword evidence="2" id="KW-1185">Reference proteome</keyword>